<name>A0ABY7UAE5_9CORY</name>
<reference evidence="1 2" key="1">
    <citation type="submission" date="2020-10" db="EMBL/GenBank/DDBJ databases">
        <title>Complete genome sequence of Corynebacterium ihumii DSM 45751.</title>
        <authorList>
            <person name="Ruckert C."/>
            <person name="Albersmeier A."/>
            <person name="Busche T."/>
            <person name="Jaenicke S."/>
            <person name="Winkler A."/>
            <person name="Friethjonsson O.H."/>
            <person name="Hreggviethsson G.O."/>
            <person name="Lambert C."/>
            <person name="Badcock D."/>
            <person name="Bernaerts K."/>
            <person name="Anne J."/>
            <person name="Economou A."/>
            <person name="Kalinowski J."/>
        </authorList>
    </citation>
    <scope>NUCLEOTIDE SEQUENCE [LARGE SCALE GENOMIC DNA]</scope>
    <source>
        <strain evidence="1 2">DSM 45751</strain>
    </source>
</reference>
<sequence>MTPGDTRQGNEVITLAKRAGSNQMPWQCGLIRGISAKTPAGTWVHMTCVVIVPRQNGKSEAIVALILYRIFVLDETVVYTAHEWKSAQPVAERLIEMIEARPWLDARVAKKLNSQGEARVVLAGPNNPARPNLDSKGEPKIGKVIFRTRSAKAGRGLDEVDTLIYDEAFDITDSSVASLNPTQDAAKDPQVIYVSSAVNQEEHPNGVQLSSLRAAALRRDDPTMFLAEFRVPEGSDREDPDTWALGNPSYGVIKNERKIRNLMANMKTPRGQKNFDVEALGIGDYFSFEEVVEESHTVVDLDYFDMLRDPAPELTGKSCLAIDASNDVTNRTWTIAVAVRTARGIHGQIGYSGPATVAQMVGFIEKVVERNDPLAVIVDPRSGAGVMIRPLTDAGIEPEEMTSTKVAAATQGFLQKVDDGVFTHDGDERLADALAVARLREIGDGGIAWAKRKSEGDISPLVSMSNAMWGLDAFDIKPAAPPPAPLQLDDPDEFTPDLTDELTSLNW</sequence>
<dbReference type="EMBL" id="CP063190">
    <property type="protein sequence ID" value="WCZ33650.1"/>
    <property type="molecule type" value="Genomic_DNA"/>
</dbReference>
<dbReference type="InterPro" id="IPR027417">
    <property type="entry name" value="P-loop_NTPase"/>
</dbReference>
<evidence type="ECO:0000313" key="1">
    <source>
        <dbReference type="EMBL" id="WCZ33650.1"/>
    </source>
</evidence>
<keyword evidence="2" id="KW-1185">Reference proteome</keyword>
<dbReference type="Gene3D" id="3.40.50.300">
    <property type="entry name" value="P-loop containing nucleotide triphosphate hydrolases"/>
    <property type="match status" value="1"/>
</dbReference>
<proteinExistence type="predicted"/>
<dbReference type="RefSeq" id="WP_034997006.1">
    <property type="nucleotide sequence ID" value="NZ_CP063190.1"/>
</dbReference>
<accession>A0ABY7UAE5</accession>
<evidence type="ECO:0000313" key="2">
    <source>
        <dbReference type="Proteomes" id="UP001220577"/>
    </source>
</evidence>
<organism evidence="1 2">
    <name type="scientific">Corynebacterium ihumii</name>
    <dbReference type="NCBI Taxonomy" id="1232427"/>
    <lineage>
        <taxon>Bacteria</taxon>
        <taxon>Bacillati</taxon>
        <taxon>Actinomycetota</taxon>
        <taxon>Actinomycetes</taxon>
        <taxon>Mycobacteriales</taxon>
        <taxon>Corynebacteriaceae</taxon>
        <taxon>Corynebacterium</taxon>
    </lineage>
</organism>
<gene>
    <name evidence="1" type="ORF">CIHUM_01010</name>
</gene>
<protein>
    <submittedName>
        <fullName evidence="1">Phage Terminase</fullName>
    </submittedName>
</protein>
<dbReference type="Proteomes" id="UP001220577">
    <property type="component" value="Chromosome"/>
</dbReference>